<gene>
    <name evidence="1" type="ORF">H1R20_g4038</name>
</gene>
<dbReference type="AlphaFoldDB" id="A0A9W8MJK9"/>
<protein>
    <submittedName>
        <fullName evidence="1">Uncharacterized protein</fullName>
    </submittedName>
</protein>
<reference evidence="1" key="1">
    <citation type="submission" date="2022-06" db="EMBL/GenBank/DDBJ databases">
        <title>Genome Sequence of Candolleomyces eurysporus.</title>
        <authorList>
            <person name="Buettner E."/>
        </authorList>
    </citation>
    <scope>NUCLEOTIDE SEQUENCE</scope>
    <source>
        <strain evidence="1">VTCC 930004</strain>
    </source>
</reference>
<accession>A0A9W8MJK9</accession>
<comment type="caution">
    <text evidence="1">The sequence shown here is derived from an EMBL/GenBank/DDBJ whole genome shotgun (WGS) entry which is preliminary data.</text>
</comment>
<proteinExistence type="predicted"/>
<name>A0A9W8MJK9_9AGAR</name>
<keyword evidence="2" id="KW-1185">Reference proteome</keyword>
<dbReference type="Proteomes" id="UP001140091">
    <property type="component" value="Unassembled WGS sequence"/>
</dbReference>
<feature type="non-terminal residue" evidence="1">
    <location>
        <position position="57"/>
    </location>
</feature>
<evidence type="ECO:0000313" key="1">
    <source>
        <dbReference type="EMBL" id="KAJ2933051.1"/>
    </source>
</evidence>
<dbReference type="EMBL" id="JANBPK010000752">
    <property type="protein sequence ID" value="KAJ2933051.1"/>
    <property type="molecule type" value="Genomic_DNA"/>
</dbReference>
<organism evidence="1 2">
    <name type="scientific">Candolleomyces eurysporus</name>
    <dbReference type="NCBI Taxonomy" id="2828524"/>
    <lineage>
        <taxon>Eukaryota</taxon>
        <taxon>Fungi</taxon>
        <taxon>Dikarya</taxon>
        <taxon>Basidiomycota</taxon>
        <taxon>Agaricomycotina</taxon>
        <taxon>Agaricomycetes</taxon>
        <taxon>Agaricomycetidae</taxon>
        <taxon>Agaricales</taxon>
        <taxon>Agaricineae</taxon>
        <taxon>Psathyrellaceae</taxon>
        <taxon>Candolleomyces</taxon>
    </lineage>
</organism>
<evidence type="ECO:0000313" key="2">
    <source>
        <dbReference type="Proteomes" id="UP001140091"/>
    </source>
</evidence>
<sequence>MNHNSLILRPEPAKPTLQYPQTKLTLTYEDIYFDEDAIYMERNSRNFKKCIQLTDQG</sequence>